<dbReference type="Proteomes" id="UP000321150">
    <property type="component" value="Unassembled WGS sequence"/>
</dbReference>
<dbReference type="EMBL" id="BJYI01000018">
    <property type="protein sequence ID" value="GEN73680.1"/>
    <property type="molecule type" value="Genomic_DNA"/>
</dbReference>
<protein>
    <submittedName>
        <fullName evidence="1">Uncharacterized protein</fullName>
    </submittedName>
</protein>
<evidence type="ECO:0000313" key="1">
    <source>
        <dbReference type="EMBL" id="GEN73680.1"/>
    </source>
</evidence>
<evidence type="ECO:0000313" key="2">
    <source>
        <dbReference type="Proteomes" id="UP000321150"/>
    </source>
</evidence>
<organism evidence="1 2">
    <name type="scientific">Chryseobacterium lathyri</name>
    <dbReference type="NCBI Taxonomy" id="395933"/>
    <lineage>
        <taxon>Bacteria</taxon>
        <taxon>Pseudomonadati</taxon>
        <taxon>Bacteroidota</taxon>
        <taxon>Flavobacteriia</taxon>
        <taxon>Flavobacteriales</taxon>
        <taxon>Weeksellaceae</taxon>
        <taxon>Chryseobacterium group</taxon>
        <taxon>Chryseobacterium</taxon>
    </lineage>
</organism>
<sequence>MKNFKLVLFSEKDKQELIKGCEYLDLTPDSCNIEICTGKDDGPSCSAIDICNVYDNSHCSVADQCDRDGDEGCSLSDICYTSDSPTVDCTWDTCVKDGYCGTSD</sequence>
<proteinExistence type="predicted"/>
<name>A0A511YEQ3_9FLAO</name>
<dbReference type="RefSeq" id="WP_111960908.1">
    <property type="nucleotide sequence ID" value="NZ_BJYI01000018.1"/>
</dbReference>
<dbReference type="AlphaFoldDB" id="A0A511YEQ3"/>
<accession>A0A511YEQ3</accession>
<comment type="caution">
    <text evidence="1">The sequence shown here is derived from an EMBL/GenBank/DDBJ whole genome shotgun (WGS) entry which is preliminary data.</text>
</comment>
<reference evidence="1 2" key="1">
    <citation type="submission" date="2019-07" db="EMBL/GenBank/DDBJ databases">
        <title>Whole genome shotgun sequence of Chryseobacterium lathyri NBRC 105250.</title>
        <authorList>
            <person name="Hosoyama A."/>
            <person name="Uohara A."/>
            <person name="Ohji S."/>
            <person name="Ichikawa N."/>
        </authorList>
    </citation>
    <scope>NUCLEOTIDE SEQUENCE [LARGE SCALE GENOMIC DNA]</scope>
    <source>
        <strain evidence="1 2">NBRC 105250</strain>
    </source>
</reference>
<gene>
    <name evidence="1" type="ORF">CLA01_37520</name>
</gene>